<name>A0A210PAX9_9LACO</name>
<dbReference type="EMBL" id="MXAL01000003">
    <property type="protein sequence ID" value="OWF33642.1"/>
    <property type="molecule type" value="Genomic_DNA"/>
</dbReference>
<evidence type="ECO:0008006" key="3">
    <source>
        <dbReference type="Google" id="ProtNLM"/>
    </source>
</evidence>
<gene>
    <name evidence="1" type="ORF">LKACC12383_00782</name>
</gene>
<evidence type="ECO:0000313" key="1">
    <source>
        <dbReference type="EMBL" id="OWF33642.1"/>
    </source>
</evidence>
<protein>
    <recommendedName>
        <fullName evidence="3">DUF5067 domain-containing protein</fullName>
    </recommendedName>
</protein>
<comment type="caution">
    <text evidence="1">The sequence shown here is derived from an EMBL/GenBank/DDBJ whole genome shotgun (WGS) entry which is preliminary data.</text>
</comment>
<organism evidence="1 2">
    <name type="scientific">Companilactobacillus kimchii</name>
    <dbReference type="NCBI Taxonomy" id="2801452"/>
    <lineage>
        <taxon>Bacteria</taxon>
        <taxon>Bacillati</taxon>
        <taxon>Bacillota</taxon>
        <taxon>Bacilli</taxon>
        <taxon>Lactobacillales</taxon>
        <taxon>Lactobacillaceae</taxon>
        <taxon>Companilactobacillus</taxon>
    </lineage>
</organism>
<dbReference type="AlphaFoldDB" id="A0A210PAX9"/>
<dbReference type="RefSeq" id="WP_054643541.1">
    <property type="nucleotide sequence ID" value="NZ_LNUB01000046.1"/>
</dbReference>
<proteinExistence type="predicted"/>
<evidence type="ECO:0000313" key="2">
    <source>
        <dbReference type="Proteomes" id="UP000196649"/>
    </source>
</evidence>
<reference evidence="1 2" key="1">
    <citation type="submission" date="2017-03" db="EMBL/GenBank/DDBJ databases">
        <title>Genome sequence of Lactobacillus kimchii KACC 12383.</title>
        <authorList>
            <person name="Chun J."/>
        </authorList>
    </citation>
    <scope>NUCLEOTIDE SEQUENCE [LARGE SCALE GENOMIC DNA]</scope>
    <source>
        <strain evidence="1 2">KACC 12383</strain>
    </source>
</reference>
<dbReference type="Proteomes" id="UP000196649">
    <property type="component" value="Unassembled WGS sequence"/>
</dbReference>
<sequence length="185" mass="20821">MKYKLLITLFLGCLFLGFDTTNVVAVKEEISNRNYNGKTLDFEQGNLHYEILNYKILDDPLPSPDNEDYSRLQRYLVCTVKLTNKKATSTEVLAYDFMGWSGPNDIYATKKPEKYKNPEGVITLDADSSDEKDSTKIVPGESKTFAFFYIVYPDDDLNITVNGLNGTLENISLKKTVSSNGIVAD</sequence>
<accession>A0A210PAX9</accession>